<dbReference type="EMBL" id="BART01017802">
    <property type="protein sequence ID" value="GAG82170.1"/>
    <property type="molecule type" value="Genomic_DNA"/>
</dbReference>
<gene>
    <name evidence="1" type="ORF">S01H4_33764</name>
</gene>
<proteinExistence type="predicted"/>
<protein>
    <submittedName>
        <fullName evidence="1">Uncharacterized protein</fullName>
    </submittedName>
</protein>
<name>X1AHT0_9ZZZZ</name>
<evidence type="ECO:0000313" key="1">
    <source>
        <dbReference type="EMBL" id="GAG82170.1"/>
    </source>
</evidence>
<reference evidence="1" key="1">
    <citation type="journal article" date="2014" name="Front. Microbiol.">
        <title>High frequency of phylogenetically diverse reductive dehalogenase-homologous genes in deep subseafloor sedimentary metagenomes.</title>
        <authorList>
            <person name="Kawai M."/>
            <person name="Futagami T."/>
            <person name="Toyoda A."/>
            <person name="Takaki Y."/>
            <person name="Nishi S."/>
            <person name="Hori S."/>
            <person name="Arai W."/>
            <person name="Tsubouchi T."/>
            <person name="Morono Y."/>
            <person name="Uchiyama I."/>
            <person name="Ito T."/>
            <person name="Fujiyama A."/>
            <person name="Inagaki F."/>
            <person name="Takami H."/>
        </authorList>
    </citation>
    <scope>NUCLEOTIDE SEQUENCE</scope>
    <source>
        <strain evidence="1">Expedition CK06-06</strain>
    </source>
</reference>
<dbReference type="AlphaFoldDB" id="X1AHT0"/>
<organism evidence="1">
    <name type="scientific">marine sediment metagenome</name>
    <dbReference type="NCBI Taxonomy" id="412755"/>
    <lineage>
        <taxon>unclassified sequences</taxon>
        <taxon>metagenomes</taxon>
        <taxon>ecological metagenomes</taxon>
    </lineage>
</organism>
<accession>X1AHT0</accession>
<comment type="caution">
    <text evidence="1">The sequence shown here is derived from an EMBL/GenBank/DDBJ whole genome shotgun (WGS) entry which is preliminary data.</text>
</comment>
<feature type="non-terminal residue" evidence="1">
    <location>
        <position position="1"/>
    </location>
</feature>
<sequence>HGDIESTYELAVCKDKDLVAKLFAWWASDFDPTTVQDAIDAAEAIVAG</sequence>